<feature type="transmembrane region" description="Helical" evidence="1">
    <location>
        <begin position="28"/>
        <end position="53"/>
    </location>
</feature>
<protein>
    <submittedName>
        <fullName evidence="2">Uncharacterized protein</fullName>
    </submittedName>
</protein>
<evidence type="ECO:0000313" key="2">
    <source>
        <dbReference type="EMBL" id="KPQ35871.1"/>
    </source>
</evidence>
<comment type="caution">
    <text evidence="2">The sequence shown here is derived from an EMBL/GenBank/DDBJ whole genome shotgun (WGS) entry which is preliminary data.</text>
</comment>
<gene>
    <name evidence="2" type="ORF">HLUCCA11_08225</name>
</gene>
<keyword evidence="1" id="KW-0812">Transmembrane</keyword>
<keyword evidence="1" id="KW-1133">Transmembrane helix</keyword>
<organism evidence="2 3">
    <name type="scientific">Phormidesmis priestleyi Ana</name>
    <dbReference type="NCBI Taxonomy" id="1666911"/>
    <lineage>
        <taxon>Bacteria</taxon>
        <taxon>Bacillati</taxon>
        <taxon>Cyanobacteriota</taxon>
        <taxon>Cyanophyceae</taxon>
        <taxon>Leptolyngbyales</taxon>
        <taxon>Leptolyngbyaceae</taxon>
        <taxon>Phormidesmis</taxon>
    </lineage>
</organism>
<reference evidence="2 3" key="1">
    <citation type="submission" date="2015-09" db="EMBL/GenBank/DDBJ databases">
        <title>Identification and resolution of microdiversity through metagenomic sequencing of parallel consortia.</title>
        <authorList>
            <person name="Nelson W.C."/>
            <person name="Romine M.F."/>
            <person name="Lindemann S.R."/>
        </authorList>
    </citation>
    <scope>NUCLEOTIDE SEQUENCE [LARGE SCALE GENOMIC DNA]</scope>
    <source>
        <strain evidence="2">Ana</strain>
    </source>
</reference>
<accession>A0A0P8BPM1</accession>
<sequence length="391" mass="43829">MVLGKVLNTPILNSSHPRRRRYRKAGVLAGYVKQSAIALIAFLVAACLLNQIIPSPTIPSNVVFIGPKYDYYQAHKDEYNTLFFGSSRIYSHIIPEVFDSTVQTVEPANSQPINNPINNPTINSYNFGIPAMRAIDSVVLLQEVLATPPKNLKWVFFESILDKGYEPISNARTQRAMYWHTWENTRLAAQYILTSDESLPSKAVLLSSHLLPFVYQQLNVGRLFNQVLPSEFSAEEQKVAAEFTATKGYYALKDRPGDAANPERQDFLQNQAAYQEQVDTLKAMQAQSVGEPYLSKNKQQLLERITQIVRAAGAEPIFVEPPSLHMVNDFQAAQQLGIINTLLSYKDPAQFPQLYDPVQRYDAAHLNDSGSRKFTKLLAADFAKKISGSAQ</sequence>
<name>A0A0P8BPM1_9CYAN</name>
<dbReference type="AlphaFoldDB" id="A0A0P8BPM1"/>
<evidence type="ECO:0000313" key="3">
    <source>
        <dbReference type="Proteomes" id="UP000050465"/>
    </source>
</evidence>
<dbReference type="Proteomes" id="UP000050465">
    <property type="component" value="Unassembled WGS sequence"/>
</dbReference>
<keyword evidence="1" id="KW-0472">Membrane</keyword>
<evidence type="ECO:0000256" key="1">
    <source>
        <dbReference type="SAM" id="Phobius"/>
    </source>
</evidence>
<dbReference type="EMBL" id="LJZR01000009">
    <property type="protein sequence ID" value="KPQ35871.1"/>
    <property type="molecule type" value="Genomic_DNA"/>
</dbReference>
<proteinExistence type="predicted"/>
<dbReference type="STRING" id="1666911.HLUCCA11_08225"/>